<dbReference type="PANTHER" id="PTHR28004">
    <property type="entry name" value="ZGC:162816-RELATED"/>
    <property type="match status" value="1"/>
</dbReference>
<proteinExistence type="predicted"/>
<dbReference type="InterPro" id="IPR042208">
    <property type="entry name" value="D-ser_dehydrat-like_sf"/>
</dbReference>
<accession>A0A841DXS9</accession>
<dbReference type="InterPro" id="IPR029066">
    <property type="entry name" value="PLP-binding_barrel"/>
</dbReference>
<keyword evidence="3" id="KW-1185">Reference proteome</keyword>
<evidence type="ECO:0000313" key="2">
    <source>
        <dbReference type="EMBL" id="MBB5982919.1"/>
    </source>
</evidence>
<dbReference type="InterPro" id="IPR051466">
    <property type="entry name" value="D-amino_acid_metab_enzyme"/>
</dbReference>
<dbReference type="SUPFAM" id="SSF51419">
    <property type="entry name" value="PLP-binding barrel"/>
    <property type="match status" value="1"/>
</dbReference>
<dbReference type="RefSeq" id="WP_184840505.1">
    <property type="nucleotide sequence ID" value="NZ_BAAAVN010000002.1"/>
</dbReference>
<sequence length="434" mass="46482">MPGYDANAVATLADQPVSWQDKALPPAFWGRTVADVLASRPRLSQLPTPLMTLSAPGLRHNVDTLATWCTRHGVELAPHGKTTMAPALWAMQLDAGAWAITLANAFQLGVARAYGVQRVLLANAVISPLQLRWIADELAADPSFEVMVWADSVRTVELMEAARSAYVGPDARPLDVMVEVGGIGGRTGARDAETALAVGAAIAAAPTLRLVGVAGYEGAIGHGVDEADLEEVRAYLRDLAAVHHRLRDQYDADVQPIVSAGGSQYFEQVAKVLAAEAGDGARVVLRSGAYVTHDDGLYRRVSPLGANPRTDGEQLVPAMHGWMRITSQPEPGLAIFDAGRRDFPFDQDLPEPQLIRPRTDGGPTLPATGMTVTKLNDQHGYLEFGDEQSVVIGDELRVGLSHPCTAFDKWGLIPVVDDPDAADPVVVDLVRTFF</sequence>
<dbReference type="InterPro" id="IPR026956">
    <property type="entry name" value="D-ser_dehydrat-like_dom"/>
</dbReference>
<dbReference type="Pfam" id="PF14031">
    <property type="entry name" value="D-ser_dehydrat"/>
    <property type="match status" value="1"/>
</dbReference>
<name>A0A841DXS9_9ACTN</name>
<feature type="domain" description="D-serine dehydratase-like" evidence="1">
    <location>
        <begin position="318"/>
        <end position="417"/>
    </location>
</feature>
<dbReference type="SMART" id="SM01119">
    <property type="entry name" value="D-ser_dehydrat"/>
    <property type="match status" value="1"/>
</dbReference>
<dbReference type="PANTHER" id="PTHR28004:SF8">
    <property type="entry name" value="D-SERINE DEAMINASE"/>
    <property type="match status" value="1"/>
</dbReference>
<dbReference type="AlphaFoldDB" id="A0A841DXS9"/>
<comment type="caution">
    <text evidence="2">The sequence shown here is derived from an EMBL/GenBank/DDBJ whole genome shotgun (WGS) entry which is preliminary data.</text>
</comment>
<evidence type="ECO:0000259" key="1">
    <source>
        <dbReference type="SMART" id="SM01119"/>
    </source>
</evidence>
<dbReference type="EMBL" id="JACHNF010000001">
    <property type="protein sequence ID" value="MBB5982919.1"/>
    <property type="molecule type" value="Genomic_DNA"/>
</dbReference>
<dbReference type="Proteomes" id="UP000558997">
    <property type="component" value="Unassembled WGS sequence"/>
</dbReference>
<dbReference type="Gene3D" id="2.40.37.20">
    <property type="entry name" value="D-serine dehydratase-like domain"/>
    <property type="match status" value="1"/>
</dbReference>
<dbReference type="Gene3D" id="3.20.20.10">
    <property type="entry name" value="Alanine racemase"/>
    <property type="match status" value="1"/>
</dbReference>
<protein>
    <submittedName>
        <fullName evidence="2">D-serine deaminase-like pyridoxal phosphate-dependent protein</fullName>
    </submittedName>
</protein>
<reference evidence="2 3" key="1">
    <citation type="submission" date="2020-08" db="EMBL/GenBank/DDBJ databases">
        <title>Sequencing the genomes of 1000 actinobacteria strains.</title>
        <authorList>
            <person name="Klenk H.-P."/>
        </authorList>
    </citation>
    <scope>NUCLEOTIDE SEQUENCE [LARGE SCALE GENOMIC DNA]</scope>
    <source>
        <strain evidence="2 3">DSM 17294</strain>
    </source>
</reference>
<organism evidence="2 3">
    <name type="scientific">Kribbella solani</name>
    <dbReference type="NCBI Taxonomy" id="236067"/>
    <lineage>
        <taxon>Bacteria</taxon>
        <taxon>Bacillati</taxon>
        <taxon>Actinomycetota</taxon>
        <taxon>Actinomycetes</taxon>
        <taxon>Propionibacteriales</taxon>
        <taxon>Kribbellaceae</taxon>
        <taxon>Kribbella</taxon>
    </lineage>
</organism>
<evidence type="ECO:0000313" key="3">
    <source>
        <dbReference type="Proteomes" id="UP000558997"/>
    </source>
</evidence>
<gene>
    <name evidence="2" type="ORF">HDA44_006260</name>
</gene>